<organism evidence="18 19">
    <name type="scientific">Priapulus caudatus</name>
    <name type="common">Priapulid worm</name>
    <dbReference type="NCBI Taxonomy" id="37621"/>
    <lineage>
        <taxon>Eukaryota</taxon>
        <taxon>Metazoa</taxon>
        <taxon>Ecdysozoa</taxon>
        <taxon>Scalidophora</taxon>
        <taxon>Priapulida</taxon>
        <taxon>Priapulimorpha</taxon>
        <taxon>Priapulimorphida</taxon>
        <taxon>Priapulidae</taxon>
        <taxon>Priapulus</taxon>
    </lineage>
</organism>
<keyword evidence="6" id="KW-0809">Transit peptide</keyword>
<evidence type="ECO:0000256" key="1">
    <source>
        <dbReference type="ARBA" id="ARBA00004173"/>
    </source>
</evidence>
<gene>
    <name evidence="19" type="primary">LOC106815088</name>
</gene>
<protein>
    <recommendedName>
        <fullName evidence="16">Glutaredoxin-2, mitochondrial</fullName>
    </recommendedName>
</protein>
<accession>A0ABM1ES30</accession>
<evidence type="ECO:0000256" key="14">
    <source>
        <dbReference type="ARBA" id="ARBA00037470"/>
    </source>
</evidence>
<keyword evidence="5" id="KW-0479">Metal-binding</keyword>
<keyword evidence="9" id="KW-0411">Iron-sulfur</keyword>
<evidence type="ECO:0000256" key="6">
    <source>
        <dbReference type="ARBA" id="ARBA00022946"/>
    </source>
</evidence>
<name>A0ABM1ES30_PRICU</name>
<keyword evidence="4" id="KW-0001">2Fe-2S</keyword>
<keyword evidence="12" id="KW-0318">Glutathionylation</keyword>
<dbReference type="RefSeq" id="XP_014675001.1">
    <property type="nucleotide sequence ID" value="XM_014819515.1"/>
</dbReference>
<evidence type="ECO:0000256" key="4">
    <source>
        <dbReference type="ARBA" id="ARBA00022714"/>
    </source>
</evidence>
<dbReference type="Proteomes" id="UP000695022">
    <property type="component" value="Unplaced"/>
</dbReference>
<dbReference type="SUPFAM" id="SSF52833">
    <property type="entry name" value="Thioredoxin-like"/>
    <property type="match status" value="1"/>
</dbReference>
<evidence type="ECO:0000256" key="13">
    <source>
        <dbReference type="ARBA" id="ARBA00023284"/>
    </source>
</evidence>
<dbReference type="PROSITE" id="PS51354">
    <property type="entry name" value="GLUTAREDOXIN_2"/>
    <property type="match status" value="1"/>
</dbReference>
<keyword evidence="3" id="KW-0813">Transport</keyword>
<comment type="function">
    <text evidence="14">Glutathione-dependent oxidoreductase that facilitates the maintenance of mitochondrial redox homeostasis upon induction of apoptosis by oxidative stress. Involved in response to hydrogen peroxide and regulation of apoptosis caused by oxidative stress. Acts as a very efficient catalyst of monothiol reactions because of its high affinity for protein glutathione-mixed disulfides. Can receive electrons not only from glutathione (GSH), but also from thioredoxin reductase supporting both monothiol and dithiol reactions. Efficiently catalyzes both glutathionylation and deglutathionylation of mitochondrial complex I, which in turn regulates the superoxide production by the complex. Overexpression decreases the susceptibility to apoptosis and prevents loss of cardiolipin and cytochrome c release.</text>
</comment>
<sequence length="139" mass="15268">MIRFRAAYSRHILGVRQACCKLMGNACDHTQADLLSSKEAKFVQDQIKENCVVVFSKSTCSYCRDAKGRLEKLNVPFSRIELNQRADGGTIQNVLHTMTGTRTVPRVFINGVCVGGADELRSLEKAGKLQDMAAVCSGL</sequence>
<reference evidence="19" key="1">
    <citation type="submission" date="2025-08" db="UniProtKB">
        <authorList>
            <consortium name="RefSeq"/>
        </authorList>
    </citation>
    <scope>IDENTIFICATION</scope>
</reference>
<comment type="similarity">
    <text evidence="2">Belongs to the glutaredoxin family.</text>
</comment>
<keyword evidence="11" id="KW-1015">Disulfide bond</keyword>
<evidence type="ECO:0000256" key="2">
    <source>
        <dbReference type="ARBA" id="ARBA00007787"/>
    </source>
</evidence>
<dbReference type="PANTHER" id="PTHR46679">
    <property type="match status" value="1"/>
</dbReference>
<dbReference type="Gene3D" id="3.40.30.10">
    <property type="entry name" value="Glutaredoxin"/>
    <property type="match status" value="1"/>
</dbReference>
<dbReference type="PRINTS" id="PR00160">
    <property type="entry name" value="GLUTAREDOXIN"/>
</dbReference>
<evidence type="ECO:0000256" key="15">
    <source>
        <dbReference type="ARBA" id="ARBA00038558"/>
    </source>
</evidence>
<proteinExistence type="inferred from homology"/>
<keyword evidence="7" id="KW-0249">Electron transport</keyword>
<evidence type="ECO:0000256" key="5">
    <source>
        <dbReference type="ARBA" id="ARBA00022723"/>
    </source>
</evidence>
<dbReference type="InterPro" id="IPR036249">
    <property type="entry name" value="Thioredoxin-like_sf"/>
</dbReference>
<dbReference type="InterPro" id="IPR002109">
    <property type="entry name" value="Glutaredoxin"/>
</dbReference>
<evidence type="ECO:0000256" key="16">
    <source>
        <dbReference type="ARBA" id="ARBA00039819"/>
    </source>
</evidence>
<keyword evidence="18" id="KW-1185">Reference proteome</keyword>
<dbReference type="CDD" id="cd03419">
    <property type="entry name" value="GRX_GRXh_1_2_like"/>
    <property type="match status" value="1"/>
</dbReference>
<keyword evidence="10" id="KW-0496">Mitochondrion</keyword>
<evidence type="ECO:0000256" key="11">
    <source>
        <dbReference type="ARBA" id="ARBA00023157"/>
    </source>
</evidence>
<evidence type="ECO:0000256" key="9">
    <source>
        <dbReference type="ARBA" id="ARBA00023014"/>
    </source>
</evidence>
<evidence type="ECO:0000313" key="18">
    <source>
        <dbReference type="Proteomes" id="UP000695022"/>
    </source>
</evidence>
<dbReference type="Pfam" id="PF00462">
    <property type="entry name" value="Glutaredoxin"/>
    <property type="match status" value="1"/>
</dbReference>
<evidence type="ECO:0000256" key="12">
    <source>
        <dbReference type="ARBA" id="ARBA00023206"/>
    </source>
</evidence>
<dbReference type="NCBIfam" id="TIGR02180">
    <property type="entry name" value="GRX_euk"/>
    <property type="match status" value="1"/>
</dbReference>
<comment type="subunit">
    <text evidence="15">Monomer; active form. Homodimer; inactive form. The homodimer is probably linked by 1 2Fe-2S cluster.</text>
</comment>
<dbReference type="PANTHER" id="PTHR46679:SF1">
    <property type="entry name" value="GLUTAREDOXIN-2, MITOCHONDRIAL"/>
    <property type="match status" value="1"/>
</dbReference>
<dbReference type="GeneID" id="106815088"/>
<evidence type="ECO:0000256" key="8">
    <source>
        <dbReference type="ARBA" id="ARBA00023004"/>
    </source>
</evidence>
<evidence type="ECO:0000313" key="19">
    <source>
        <dbReference type="RefSeq" id="XP_014675001.1"/>
    </source>
</evidence>
<dbReference type="InterPro" id="IPR014025">
    <property type="entry name" value="Glutaredoxin_subgr"/>
</dbReference>
<keyword evidence="13" id="KW-0676">Redox-active center</keyword>
<evidence type="ECO:0000256" key="3">
    <source>
        <dbReference type="ARBA" id="ARBA00022448"/>
    </source>
</evidence>
<evidence type="ECO:0000259" key="17">
    <source>
        <dbReference type="Pfam" id="PF00462"/>
    </source>
</evidence>
<keyword evidence="8" id="KW-0408">Iron</keyword>
<feature type="domain" description="Glutaredoxin" evidence="17">
    <location>
        <begin position="52"/>
        <end position="114"/>
    </location>
</feature>
<evidence type="ECO:0000256" key="7">
    <source>
        <dbReference type="ARBA" id="ARBA00022982"/>
    </source>
</evidence>
<comment type="subcellular location">
    <subcellularLocation>
        <location evidence="1">Mitochondrion</location>
    </subcellularLocation>
</comment>
<evidence type="ECO:0000256" key="10">
    <source>
        <dbReference type="ARBA" id="ARBA00023128"/>
    </source>
</evidence>
<dbReference type="InterPro" id="IPR011899">
    <property type="entry name" value="Glutaredoxin_euk/vir"/>
</dbReference>